<protein>
    <submittedName>
        <fullName evidence="2">Uncharacterized protein</fullName>
    </submittedName>
</protein>
<evidence type="ECO:0000256" key="1">
    <source>
        <dbReference type="SAM" id="Phobius"/>
    </source>
</evidence>
<keyword evidence="3" id="KW-1185">Reference proteome</keyword>
<dbReference type="AlphaFoldDB" id="A0A8J3N6T7"/>
<proteinExistence type="predicted"/>
<accession>A0A8J3N6T7</accession>
<feature type="transmembrane region" description="Helical" evidence="1">
    <location>
        <begin position="6"/>
        <end position="26"/>
    </location>
</feature>
<sequence>MAVTDVWRNVGLIICALAGSGTTSWSQAGGRILNIGEWLLAGVSALLLSLLWLQLRNIVQLLSGDQSSSTEKV</sequence>
<organism evidence="2 3">
    <name type="scientific">Reticulibacter mediterranei</name>
    <dbReference type="NCBI Taxonomy" id="2778369"/>
    <lineage>
        <taxon>Bacteria</taxon>
        <taxon>Bacillati</taxon>
        <taxon>Chloroflexota</taxon>
        <taxon>Ktedonobacteria</taxon>
        <taxon>Ktedonobacterales</taxon>
        <taxon>Reticulibacteraceae</taxon>
        <taxon>Reticulibacter</taxon>
    </lineage>
</organism>
<dbReference type="Proteomes" id="UP000597444">
    <property type="component" value="Unassembled WGS sequence"/>
</dbReference>
<dbReference type="RefSeq" id="WP_220210988.1">
    <property type="nucleotide sequence ID" value="NZ_BNJK01000002.1"/>
</dbReference>
<keyword evidence="1" id="KW-0472">Membrane</keyword>
<comment type="caution">
    <text evidence="2">The sequence shown here is derived from an EMBL/GenBank/DDBJ whole genome shotgun (WGS) entry which is preliminary data.</text>
</comment>
<name>A0A8J3N6T7_9CHLR</name>
<keyword evidence="1" id="KW-1133">Transmembrane helix</keyword>
<dbReference type="EMBL" id="BNJK01000002">
    <property type="protein sequence ID" value="GHP00495.1"/>
    <property type="molecule type" value="Genomic_DNA"/>
</dbReference>
<reference evidence="2" key="1">
    <citation type="submission" date="2020-10" db="EMBL/GenBank/DDBJ databases">
        <title>Taxonomic study of unclassified bacteria belonging to the class Ktedonobacteria.</title>
        <authorList>
            <person name="Yabe S."/>
            <person name="Wang C.M."/>
            <person name="Zheng Y."/>
            <person name="Sakai Y."/>
            <person name="Cavaletti L."/>
            <person name="Monciardini P."/>
            <person name="Donadio S."/>
        </authorList>
    </citation>
    <scope>NUCLEOTIDE SEQUENCE</scope>
    <source>
        <strain evidence="2">ID150040</strain>
    </source>
</reference>
<feature type="transmembrane region" description="Helical" evidence="1">
    <location>
        <begin position="38"/>
        <end position="55"/>
    </location>
</feature>
<gene>
    <name evidence="2" type="ORF">KSF_105420</name>
</gene>
<evidence type="ECO:0000313" key="2">
    <source>
        <dbReference type="EMBL" id="GHP00495.1"/>
    </source>
</evidence>
<keyword evidence="1" id="KW-0812">Transmembrane</keyword>
<evidence type="ECO:0000313" key="3">
    <source>
        <dbReference type="Proteomes" id="UP000597444"/>
    </source>
</evidence>